<evidence type="ECO:0000313" key="2">
    <source>
        <dbReference type="Proteomes" id="UP001628078"/>
    </source>
</evidence>
<dbReference type="Proteomes" id="UP001628078">
    <property type="component" value="Unassembled WGS sequence"/>
</dbReference>
<name>A0ABQ5JNN0_9LACO</name>
<keyword evidence="2" id="KW-1185">Reference proteome</keyword>
<dbReference type="InterPro" id="IPR013321">
    <property type="entry name" value="Arc_rbn_hlx_hlx"/>
</dbReference>
<accession>A0ABQ5JNN0</accession>
<sequence length="84" mass="9383">MAKDGRQVPVSFDDATLTELNAYCEFFSLDPNELINSVLGHFLENHQSADFNQLAQGYLAMGQLNEEIADEFSATEAEVARLDR</sequence>
<dbReference type="RefSeq" id="WP_407883397.1">
    <property type="nucleotide sequence ID" value="NZ_BQXO01000002.1"/>
</dbReference>
<protein>
    <submittedName>
        <fullName evidence="1">Antitoxin</fullName>
    </submittedName>
</protein>
<dbReference type="EMBL" id="BQXO01000002">
    <property type="protein sequence ID" value="GKT05830.1"/>
    <property type="molecule type" value="Genomic_DNA"/>
</dbReference>
<dbReference type="Gene3D" id="1.10.1220.10">
    <property type="entry name" value="Met repressor-like"/>
    <property type="match status" value="1"/>
</dbReference>
<reference evidence="1 2" key="1">
    <citation type="submission" date="2022-03" db="EMBL/GenBank/DDBJ databases">
        <title>Draft genome sequence of Furfurilactobacillus curtus JCM 31185.</title>
        <authorList>
            <person name="Suzuki S."/>
            <person name="Endo A."/>
            <person name="Kajikawa A."/>
        </authorList>
    </citation>
    <scope>NUCLEOTIDE SEQUENCE [LARGE SCALE GENOMIC DNA]</scope>
    <source>
        <strain evidence="1 2">JCM 31185</strain>
    </source>
</reference>
<proteinExistence type="predicted"/>
<organism evidence="1 2">
    <name type="scientific">Furfurilactobacillus curtus</name>
    <dbReference type="NCBI Taxonomy" id="1746200"/>
    <lineage>
        <taxon>Bacteria</taxon>
        <taxon>Bacillati</taxon>
        <taxon>Bacillota</taxon>
        <taxon>Bacilli</taxon>
        <taxon>Lactobacillales</taxon>
        <taxon>Lactobacillaceae</taxon>
        <taxon>Furfurilactobacillus</taxon>
    </lineage>
</organism>
<comment type="caution">
    <text evidence="1">The sequence shown here is derived from an EMBL/GenBank/DDBJ whole genome shotgun (WGS) entry which is preliminary data.</text>
</comment>
<evidence type="ECO:0000313" key="1">
    <source>
        <dbReference type="EMBL" id="GKT05830.1"/>
    </source>
</evidence>
<gene>
    <name evidence="1" type="ORF">JCM31185_11180</name>
</gene>